<evidence type="ECO:0000259" key="1">
    <source>
        <dbReference type="Pfam" id="PF12680"/>
    </source>
</evidence>
<proteinExistence type="predicted"/>
<dbReference type="AlphaFoldDB" id="A0A1H4Y0K1"/>
<feature type="domain" description="SnoaL-like" evidence="1">
    <location>
        <begin position="39"/>
        <end position="131"/>
    </location>
</feature>
<accession>A0A1H4Y0K1</accession>
<name>A0A1H4Y0K1_9PSEU</name>
<dbReference type="Pfam" id="PF12680">
    <property type="entry name" value="SnoaL_2"/>
    <property type="match status" value="1"/>
</dbReference>
<dbReference type="InterPro" id="IPR037401">
    <property type="entry name" value="SnoaL-like"/>
</dbReference>
<dbReference type="STRING" id="208445.SAMN04489727_6437"/>
<evidence type="ECO:0000313" key="3">
    <source>
        <dbReference type="Proteomes" id="UP000199622"/>
    </source>
</evidence>
<evidence type="ECO:0000313" key="2">
    <source>
        <dbReference type="EMBL" id="SED10608.1"/>
    </source>
</evidence>
<sequence>MTIDHTEAPVTDPVAAQLAAHKETVLTMMSLLTDPTTSEQARAYLTETYIQHNPNITSGADAIIAWTKTEEARHARESMRPAPEPPVMVAEGDKVVMMISRDVPDPRDPGKTYRSYWFDMWRVEDGKLAEHWDGAPVSTE</sequence>
<dbReference type="SUPFAM" id="SSF54427">
    <property type="entry name" value="NTF2-like"/>
    <property type="match status" value="1"/>
</dbReference>
<reference evidence="3" key="1">
    <citation type="submission" date="2016-10" db="EMBL/GenBank/DDBJ databases">
        <authorList>
            <person name="Varghese N."/>
            <person name="Submissions S."/>
        </authorList>
    </citation>
    <scope>NUCLEOTIDE SEQUENCE [LARGE SCALE GENOMIC DNA]</scope>
    <source>
        <strain evidence="3">DSM 44544</strain>
    </source>
</reference>
<keyword evidence="3" id="KW-1185">Reference proteome</keyword>
<protein>
    <submittedName>
        <fullName evidence="2">Predicted SnoaL-like aldol condensation-catalyzing enzyme</fullName>
    </submittedName>
</protein>
<dbReference type="Proteomes" id="UP000199622">
    <property type="component" value="Unassembled WGS sequence"/>
</dbReference>
<organism evidence="2 3">
    <name type="scientific">Amycolatopsis tolypomycina</name>
    <dbReference type="NCBI Taxonomy" id="208445"/>
    <lineage>
        <taxon>Bacteria</taxon>
        <taxon>Bacillati</taxon>
        <taxon>Actinomycetota</taxon>
        <taxon>Actinomycetes</taxon>
        <taxon>Pseudonocardiales</taxon>
        <taxon>Pseudonocardiaceae</taxon>
        <taxon>Amycolatopsis</taxon>
    </lineage>
</organism>
<dbReference type="Gene3D" id="3.10.450.50">
    <property type="match status" value="1"/>
</dbReference>
<dbReference type="RefSeq" id="WP_208613429.1">
    <property type="nucleotide sequence ID" value="NZ_FNSO01000004.1"/>
</dbReference>
<dbReference type="EMBL" id="FNSO01000004">
    <property type="protein sequence ID" value="SED10608.1"/>
    <property type="molecule type" value="Genomic_DNA"/>
</dbReference>
<gene>
    <name evidence="2" type="ORF">SAMN04489727_6437</name>
</gene>
<dbReference type="InterPro" id="IPR032710">
    <property type="entry name" value="NTF2-like_dom_sf"/>
</dbReference>